<feature type="signal peptide" evidence="3">
    <location>
        <begin position="1"/>
        <end position="20"/>
    </location>
</feature>
<dbReference type="RefSeq" id="XP_040778201.1">
    <property type="nucleotide sequence ID" value="XM_040925267.1"/>
</dbReference>
<dbReference type="InterPro" id="IPR000675">
    <property type="entry name" value="Cutinase/axe"/>
</dbReference>
<keyword evidence="1" id="KW-0378">Hydrolase</keyword>
<dbReference type="EMBL" id="MU032346">
    <property type="protein sequence ID" value="KAF3767240.1"/>
    <property type="molecule type" value="Genomic_DNA"/>
</dbReference>
<sequence>MKRSCFSLSLSLCVCVCVYGRTRSSIQKVTARLAPQTDPALLKPYVPSEFEGFSDLTDMVTTYQTCCPDSKIVLMGYAQSAQVTADFLSGTSETGFTSTPAYASSVENVLAAAVLMGDLSFVKGEFLGPRKRKRRQCASEDALLIHEGYVTEYGDAVTSYTVNKIGGCSGSEANLL</sequence>
<dbReference type="Pfam" id="PF01083">
    <property type="entry name" value="Cutinase"/>
    <property type="match status" value="1"/>
</dbReference>
<evidence type="ECO:0000313" key="5">
    <source>
        <dbReference type="Proteomes" id="UP000803844"/>
    </source>
</evidence>
<dbReference type="GeneID" id="63842396"/>
<evidence type="ECO:0000256" key="1">
    <source>
        <dbReference type="ARBA" id="ARBA00022801"/>
    </source>
</evidence>
<dbReference type="AlphaFoldDB" id="A0A9P5CRL9"/>
<evidence type="ECO:0000256" key="2">
    <source>
        <dbReference type="ARBA" id="ARBA00023157"/>
    </source>
</evidence>
<keyword evidence="2" id="KW-1015">Disulfide bond</keyword>
<comment type="caution">
    <text evidence="4">The sequence shown here is derived from an EMBL/GenBank/DDBJ whole genome shotgun (WGS) entry which is preliminary data.</text>
</comment>
<reference evidence="4" key="1">
    <citation type="journal article" date="2020" name="Phytopathology">
        <title>Genome sequence of the chestnut blight fungus Cryphonectria parasitica EP155: A fundamental resource for an archetypical invasive plant pathogen.</title>
        <authorList>
            <person name="Crouch J.A."/>
            <person name="Dawe A."/>
            <person name="Aerts A."/>
            <person name="Barry K."/>
            <person name="Churchill A.C.L."/>
            <person name="Grimwood J."/>
            <person name="Hillman B."/>
            <person name="Milgroom M.G."/>
            <person name="Pangilinan J."/>
            <person name="Smith M."/>
            <person name="Salamov A."/>
            <person name="Schmutz J."/>
            <person name="Yadav J."/>
            <person name="Grigoriev I.V."/>
            <person name="Nuss D."/>
        </authorList>
    </citation>
    <scope>NUCLEOTIDE SEQUENCE</scope>
    <source>
        <strain evidence="4">EP155</strain>
    </source>
</reference>
<dbReference type="InterPro" id="IPR029058">
    <property type="entry name" value="AB_hydrolase_fold"/>
</dbReference>
<dbReference type="OrthoDB" id="2586582at2759"/>
<dbReference type="PANTHER" id="PTHR33630:SF9">
    <property type="entry name" value="CUTINASE 4"/>
    <property type="match status" value="1"/>
</dbReference>
<evidence type="ECO:0000256" key="3">
    <source>
        <dbReference type="SAM" id="SignalP"/>
    </source>
</evidence>
<keyword evidence="3" id="KW-0732">Signal</keyword>
<accession>A0A9P5CRL9</accession>
<dbReference type="Gene3D" id="3.40.50.1820">
    <property type="entry name" value="alpha/beta hydrolase"/>
    <property type="match status" value="1"/>
</dbReference>
<proteinExistence type="predicted"/>
<dbReference type="Proteomes" id="UP000803844">
    <property type="component" value="Unassembled WGS sequence"/>
</dbReference>
<organism evidence="4 5">
    <name type="scientific">Cryphonectria parasitica (strain ATCC 38755 / EP155)</name>
    <dbReference type="NCBI Taxonomy" id="660469"/>
    <lineage>
        <taxon>Eukaryota</taxon>
        <taxon>Fungi</taxon>
        <taxon>Dikarya</taxon>
        <taxon>Ascomycota</taxon>
        <taxon>Pezizomycotina</taxon>
        <taxon>Sordariomycetes</taxon>
        <taxon>Sordariomycetidae</taxon>
        <taxon>Diaporthales</taxon>
        <taxon>Cryphonectriaceae</taxon>
        <taxon>Cryphonectria-Endothia species complex</taxon>
        <taxon>Cryphonectria</taxon>
    </lineage>
</organism>
<protein>
    <submittedName>
        <fullName evidence="4">Family 5 carbohydrate esterase</fullName>
    </submittedName>
</protein>
<evidence type="ECO:0000313" key="4">
    <source>
        <dbReference type="EMBL" id="KAF3767240.1"/>
    </source>
</evidence>
<dbReference type="GO" id="GO:0052689">
    <property type="term" value="F:carboxylic ester hydrolase activity"/>
    <property type="evidence" value="ECO:0007669"/>
    <property type="project" value="UniProtKB-ARBA"/>
</dbReference>
<dbReference type="SUPFAM" id="SSF53474">
    <property type="entry name" value="alpha/beta-Hydrolases"/>
    <property type="match status" value="1"/>
</dbReference>
<gene>
    <name evidence="4" type="ORF">M406DRAFT_69404</name>
</gene>
<feature type="chain" id="PRO_5040424572" evidence="3">
    <location>
        <begin position="21"/>
        <end position="176"/>
    </location>
</feature>
<dbReference type="PANTHER" id="PTHR33630">
    <property type="entry name" value="CUTINASE RV1984C-RELATED-RELATED"/>
    <property type="match status" value="1"/>
</dbReference>
<name>A0A9P5CRL9_CRYP1</name>
<keyword evidence="5" id="KW-1185">Reference proteome</keyword>